<sequence>VSEEEEKDAASHWGSQFVIKEGNPYRQVWTVTVTFLLLYVGTWFLFQLSFIDLHRPDPLDTPTYLGVDPILWQTWTAVVDGLFWIDLVANFFFSYVDANGREVDNLK</sequence>
<keyword evidence="1" id="KW-0472">Membrane</keyword>
<name>A0A813IL37_POLGL</name>
<proteinExistence type="predicted"/>
<feature type="non-terminal residue" evidence="2">
    <location>
        <position position="1"/>
    </location>
</feature>
<evidence type="ECO:0000313" key="2">
    <source>
        <dbReference type="EMBL" id="CAE8650979.1"/>
    </source>
</evidence>
<evidence type="ECO:0000313" key="3">
    <source>
        <dbReference type="Proteomes" id="UP000626109"/>
    </source>
</evidence>
<dbReference type="Proteomes" id="UP000626109">
    <property type="component" value="Unassembled WGS sequence"/>
</dbReference>
<feature type="non-terminal residue" evidence="2">
    <location>
        <position position="107"/>
    </location>
</feature>
<dbReference type="AlphaFoldDB" id="A0A813IL37"/>
<comment type="caution">
    <text evidence="2">The sequence shown here is derived from an EMBL/GenBank/DDBJ whole genome shotgun (WGS) entry which is preliminary data.</text>
</comment>
<evidence type="ECO:0000256" key="1">
    <source>
        <dbReference type="SAM" id="Phobius"/>
    </source>
</evidence>
<accession>A0A813IL37</accession>
<protein>
    <submittedName>
        <fullName evidence="2">Uncharacterized protein</fullName>
    </submittedName>
</protein>
<gene>
    <name evidence="2" type="ORF">PGLA2088_LOCUS8738</name>
</gene>
<dbReference type="EMBL" id="CAJNNW010009465">
    <property type="protein sequence ID" value="CAE8650979.1"/>
    <property type="molecule type" value="Genomic_DNA"/>
</dbReference>
<feature type="transmembrane region" description="Helical" evidence="1">
    <location>
        <begin position="28"/>
        <end position="50"/>
    </location>
</feature>
<feature type="transmembrane region" description="Helical" evidence="1">
    <location>
        <begin position="70"/>
        <end position="93"/>
    </location>
</feature>
<keyword evidence="1" id="KW-0812">Transmembrane</keyword>
<reference evidence="2" key="1">
    <citation type="submission" date="2021-02" db="EMBL/GenBank/DDBJ databases">
        <authorList>
            <person name="Dougan E. K."/>
            <person name="Rhodes N."/>
            <person name="Thang M."/>
            <person name="Chan C."/>
        </authorList>
    </citation>
    <scope>NUCLEOTIDE SEQUENCE</scope>
</reference>
<keyword evidence="1" id="KW-1133">Transmembrane helix</keyword>
<organism evidence="2 3">
    <name type="scientific">Polarella glacialis</name>
    <name type="common">Dinoflagellate</name>
    <dbReference type="NCBI Taxonomy" id="89957"/>
    <lineage>
        <taxon>Eukaryota</taxon>
        <taxon>Sar</taxon>
        <taxon>Alveolata</taxon>
        <taxon>Dinophyceae</taxon>
        <taxon>Suessiales</taxon>
        <taxon>Suessiaceae</taxon>
        <taxon>Polarella</taxon>
    </lineage>
</organism>